<proteinExistence type="predicted"/>
<evidence type="ECO:0000313" key="1">
    <source>
        <dbReference type="EMBL" id="MPL63363.1"/>
    </source>
</evidence>
<comment type="caution">
    <text evidence="1">The sequence shown here is derived from an EMBL/GenBank/DDBJ whole genome shotgun (WGS) entry which is preliminary data.</text>
</comment>
<organism evidence="1">
    <name type="scientific">bioreactor metagenome</name>
    <dbReference type="NCBI Taxonomy" id="1076179"/>
    <lineage>
        <taxon>unclassified sequences</taxon>
        <taxon>metagenomes</taxon>
        <taxon>ecological metagenomes</taxon>
    </lineage>
</organism>
<dbReference type="EMBL" id="VSSQ01000021">
    <property type="protein sequence ID" value="MPL63363.1"/>
    <property type="molecule type" value="Genomic_DNA"/>
</dbReference>
<gene>
    <name evidence="1" type="ORF">SDC9_08989</name>
</gene>
<name>A0A644T8U9_9ZZZZ</name>
<accession>A0A644T8U9</accession>
<reference evidence="1" key="1">
    <citation type="submission" date="2019-08" db="EMBL/GenBank/DDBJ databases">
        <authorList>
            <person name="Kucharzyk K."/>
            <person name="Murdoch R.W."/>
            <person name="Higgins S."/>
            <person name="Loffler F."/>
        </authorList>
    </citation>
    <scope>NUCLEOTIDE SEQUENCE</scope>
</reference>
<dbReference type="AlphaFoldDB" id="A0A644T8U9"/>
<sequence>MYKLIIGNIRVTVSDDSITREQAATAARQAISTAHQQGKFLSLIEINTDDAGIQVTTTEKTGCRAARKTLKQSMLDDMYATLKEKMYPTNLFTNKDVWYDGDTGQEWHGSEVDNVKDELMAKLEEWMKTV</sequence>
<protein>
    <submittedName>
        <fullName evidence="1">Uncharacterized protein</fullName>
    </submittedName>
</protein>